<gene>
    <name evidence="3" type="ordered locus">Tresu_2399</name>
</gene>
<dbReference type="InterPro" id="IPR019752">
    <property type="entry name" value="Pyrv/ketoisovalerate_OxRed_cat"/>
</dbReference>
<dbReference type="Pfam" id="PF01558">
    <property type="entry name" value="POR"/>
    <property type="match status" value="1"/>
</dbReference>
<dbReference type="Proteomes" id="UP000006852">
    <property type="component" value="Chromosome"/>
</dbReference>
<dbReference type="KEGG" id="tsu:Tresu_2399"/>
<reference evidence="3 4" key="1">
    <citation type="journal article" date="2011" name="Stand. Genomic Sci.">
        <title>Complete genome sequence of Treponema succinifaciens type strain (6091).</title>
        <authorList>
            <person name="Han C."/>
            <person name="Gronow S."/>
            <person name="Teshima H."/>
            <person name="Lapidus A."/>
            <person name="Nolan M."/>
            <person name="Lucas S."/>
            <person name="Hammon N."/>
            <person name="Deshpande S."/>
            <person name="Cheng J.F."/>
            <person name="Zeytun A."/>
            <person name="Tapia R."/>
            <person name="Goodwin L."/>
            <person name="Pitluck S."/>
            <person name="Liolios K."/>
            <person name="Pagani I."/>
            <person name="Ivanova N."/>
            <person name="Mavromatis K."/>
            <person name="Mikhailova N."/>
            <person name="Huntemann M."/>
            <person name="Pati A."/>
            <person name="Chen A."/>
            <person name="Palaniappan K."/>
            <person name="Land M."/>
            <person name="Hauser L."/>
            <person name="Brambilla E.M."/>
            <person name="Rohde M."/>
            <person name="Goker M."/>
            <person name="Woyke T."/>
            <person name="Bristow J."/>
            <person name="Eisen J.A."/>
            <person name="Markowitz V."/>
            <person name="Hugenholtz P."/>
            <person name="Kyrpides N.C."/>
            <person name="Klenk H.P."/>
            <person name="Detter J.C."/>
        </authorList>
    </citation>
    <scope>NUCLEOTIDE SEQUENCE [LARGE SCALE GENOMIC DNA]</scope>
    <source>
        <strain evidence="4">ATCC 33096 / DSM 2489 / 6091</strain>
    </source>
</reference>
<dbReference type="EC" id="1.2.7.8" evidence="3"/>
<name>F2NXQ5_TRES6</name>
<dbReference type="InterPro" id="IPR052198">
    <property type="entry name" value="IorB_Oxidoreductase"/>
</dbReference>
<dbReference type="EMBL" id="CP002631">
    <property type="protein sequence ID" value="AEB15261.1"/>
    <property type="molecule type" value="Genomic_DNA"/>
</dbReference>
<dbReference type="SUPFAM" id="SSF53323">
    <property type="entry name" value="Pyruvate-ferredoxin oxidoreductase, PFOR, domain III"/>
    <property type="match status" value="1"/>
</dbReference>
<dbReference type="eggNOG" id="COG1014">
    <property type="taxonomic scope" value="Bacteria"/>
</dbReference>
<organism evidence="3 4">
    <name type="scientific">Treponema succinifaciens (strain ATCC 33096 / DSM 2489 / 6091)</name>
    <dbReference type="NCBI Taxonomy" id="869209"/>
    <lineage>
        <taxon>Bacteria</taxon>
        <taxon>Pseudomonadati</taxon>
        <taxon>Spirochaetota</taxon>
        <taxon>Spirochaetia</taxon>
        <taxon>Spirochaetales</taxon>
        <taxon>Treponemataceae</taxon>
        <taxon>Treponema</taxon>
    </lineage>
</organism>
<dbReference type="HOGENOM" id="CLU_087284_1_1_12"/>
<dbReference type="NCBIfam" id="TIGR02175">
    <property type="entry name" value="PorC_KorC"/>
    <property type="match status" value="1"/>
</dbReference>
<sequence length="194" mass="20331">MSVNILICGIGGQGTVLAAKLLDQAALLCGLTVHSAETIGMAQRGGSVVSHVRIGENCWSPLITLGQADMIISFEMTEAVRNIQYLKRGGTIVVNKKVTLSSVCAGKENSADENSLLEFLNKNCGSVCVVDSEKICCELGTSKVVNTILLGAAASRGINGISIEKIKEALRTTVKPALVDINIKALEKGFGGKI</sequence>
<reference evidence="4" key="2">
    <citation type="submission" date="2011-04" db="EMBL/GenBank/DDBJ databases">
        <title>The complete genome of chromosome of Treponema succinifaciens DSM 2489.</title>
        <authorList>
            <person name="Lucas S."/>
            <person name="Copeland A."/>
            <person name="Lapidus A."/>
            <person name="Bruce D."/>
            <person name="Goodwin L."/>
            <person name="Pitluck S."/>
            <person name="Peters L."/>
            <person name="Kyrpides N."/>
            <person name="Mavromatis K."/>
            <person name="Ivanova N."/>
            <person name="Ovchinnikova G."/>
            <person name="Teshima H."/>
            <person name="Detter J.C."/>
            <person name="Tapia R."/>
            <person name="Han C."/>
            <person name="Land M."/>
            <person name="Hauser L."/>
            <person name="Markowitz V."/>
            <person name="Cheng J.-F."/>
            <person name="Hugenholtz P."/>
            <person name="Woyke T."/>
            <person name="Wu D."/>
            <person name="Gronow S."/>
            <person name="Wellnitz S."/>
            <person name="Brambilla E."/>
            <person name="Klenk H.-P."/>
            <person name="Eisen J.A."/>
        </authorList>
    </citation>
    <scope>NUCLEOTIDE SEQUENCE [LARGE SCALE GENOMIC DNA]</scope>
    <source>
        <strain evidence="4">ATCC 33096 / DSM 2489 / 6091</strain>
    </source>
</reference>
<evidence type="ECO:0000313" key="4">
    <source>
        <dbReference type="Proteomes" id="UP000006852"/>
    </source>
</evidence>
<dbReference type="Gene3D" id="3.40.920.10">
    <property type="entry name" value="Pyruvate-ferredoxin oxidoreductase, PFOR, domain III"/>
    <property type="match status" value="1"/>
</dbReference>
<keyword evidence="1 3" id="KW-0560">Oxidoreductase</keyword>
<evidence type="ECO:0000256" key="1">
    <source>
        <dbReference type="ARBA" id="ARBA00023002"/>
    </source>
</evidence>
<keyword evidence="4" id="KW-1185">Reference proteome</keyword>
<dbReference type="OrthoDB" id="9789125at2"/>
<dbReference type="PANTHER" id="PTHR43854">
    <property type="entry name" value="INDOLEPYRUVATE OXIDOREDUCTASE SUBUNIT IORB"/>
    <property type="match status" value="1"/>
</dbReference>
<accession>F2NXQ5</accession>
<dbReference type="GO" id="GO:0043805">
    <property type="term" value="F:indolepyruvate ferredoxin oxidoreductase activity"/>
    <property type="evidence" value="ECO:0007669"/>
    <property type="project" value="UniProtKB-EC"/>
</dbReference>
<dbReference type="AlphaFoldDB" id="F2NXQ5"/>
<feature type="domain" description="Pyruvate/ketoisovalerate oxidoreductase catalytic" evidence="2">
    <location>
        <begin position="11"/>
        <end position="190"/>
    </location>
</feature>
<protein>
    <submittedName>
        <fullName evidence="3">Indolepyruvate ferredoxin oxidoreductase</fullName>
        <ecNumber evidence="3">1.2.7.8</ecNumber>
    </submittedName>
</protein>
<dbReference type="GeneID" id="302999515"/>
<evidence type="ECO:0000259" key="2">
    <source>
        <dbReference type="Pfam" id="PF01558"/>
    </source>
</evidence>
<proteinExistence type="predicted"/>
<dbReference type="PANTHER" id="PTHR43854:SF1">
    <property type="entry name" value="INDOLEPYRUVATE OXIDOREDUCTASE SUBUNIT IORB"/>
    <property type="match status" value="1"/>
</dbReference>
<dbReference type="STRING" id="869209.Tresu_2399"/>
<dbReference type="InterPro" id="IPR011894">
    <property type="entry name" value="PorC_KorC"/>
</dbReference>
<evidence type="ECO:0000313" key="3">
    <source>
        <dbReference type="EMBL" id="AEB15261.1"/>
    </source>
</evidence>
<dbReference type="InterPro" id="IPR002869">
    <property type="entry name" value="Pyrv_flavodox_OxRed_cen"/>
</dbReference>
<dbReference type="RefSeq" id="WP_013702512.1">
    <property type="nucleotide sequence ID" value="NC_015385.1"/>
</dbReference>